<feature type="compositionally biased region" description="Basic and acidic residues" evidence="1">
    <location>
        <begin position="80"/>
        <end position="101"/>
    </location>
</feature>
<keyword evidence="2" id="KW-0812">Transmembrane</keyword>
<evidence type="ECO:0000256" key="1">
    <source>
        <dbReference type="SAM" id="MobiDB-lite"/>
    </source>
</evidence>
<keyword evidence="2" id="KW-0472">Membrane</keyword>
<feature type="compositionally biased region" description="Basic and acidic residues" evidence="1">
    <location>
        <begin position="39"/>
        <end position="64"/>
    </location>
</feature>
<feature type="region of interest" description="Disordered" evidence="1">
    <location>
        <begin position="39"/>
        <end position="260"/>
    </location>
</feature>
<dbReference type="EMBL" id="CP131060">
    <property type="protein sequence ID" value="WNY25016.1"/>
    <property type="molecule type" value="Genomic_DNA"/>
</dbReference>
<feature type="compositionally biased region" description="Low complexity" evidence="1">
    <location>
        <begin position="233"/>
        <end position="258"/>
    </location>
</feature>
<gene>
    <name evidence="3" type="ORF">MsAc7_05520</name>
</gene>
<keyword evidence="2" id="KW-1133">Transmembrane helix</keyword>
<proteinExistence type="predicted"/>
<name>A0AA96V395_9EURY</name>
<sequence length="375" mass="40138">MELTTIILGIIGFLVLMMIVAVVGWYIGKRKFDQLNGTQKEKAVKNKKEKKSKESKKDVKKADDAAASAIIPSIANDPKSGSKSEEYAVSEEKVLEWKPPKAGDSISSAPPASDTPAASSAGTGTAATTVAAPSDSTSHSSPAASSRSSEGSTSSDLYSYKPSRPSGSPSSYPSTNIPRDPNRTMDPDAKIGIVGSSKTTMPPEDSEFVVPLKKNESKPQQPAYSEPEKLSGSNAAVSSKPASVPSSSPSPAATYAAAPDEKKKYNHKYAYFDSVMATEKETEIHDTETTTSAETSVSSAALKSSEPVQKDEPPKKTQFIDMDLFEDDGLQNEAVVNKYTFEGDFEEEYGSKVDDSKQNKEEKKKEGLDSAEPEY</sequence>
<feature type="region of interest" description="Disordered" evidence="1">
    <location>
        <begin position="281"/>
        <end position="320"/>
    </location>
</feature>
<evidence type="ECO:0000313" key="3">
    <source>
        <dbReference type="EMBL" id="WNY25016.1"/>
    </source>
</evidence>
<feature type="compositionally biased region" description="Basic and acidic residues" evidence="1">
    <location>
        <begin position="180"/>
        <end position="189"/>
    </location>
</feature>
<feature type="region of interest" description="Disordered" evidence="1">
    <location>
        <begin position="346"/>
        <end position="375"/>
    </location>
</feature>
<dbReference type="GeneID" id="89229670"/>
<feature type="compositionally biased region" description="Basic and acidic residues" evidence="1">
    <location>
        <begin position="349"/>
        <end position="368"/>
    </location>
</feature>
<keyword evidence="4" id="KW-1185">Reference proteome</keyword>
<feature type="transmembrane region" description="Helical" evidence="2">
    <location>
        <begin position="6"/>
        <end position="27"/>
    </location>
</feature>
<protein>
    <submittedName>
        <fullName evidence="3">Uncharacterized protein</fullName>
    </submittedName>
</protein>
<reference evidence="3 4" key="1">
    <citation type="submission" date="2023-07" db="EMBL/GenBank/DDBJ databases">
        <title>Closed genoem sequence of Methanosarcinaceae archaeon Ac7.</title>
        <authorList>
            <person name="Poehlein A."/>
            <person name="Protasov E."/>
            <person name="Platt K."/>
            <person name="Reeh H."/>
            <person name="Daniel R."/>
            <person name="Brune A."/>
        </authorList>
    </citation>
    <scope>NUCLEOTIDE SEQUENCE [LARGE SCALE GENOMIC DNA]</scope>
    <source>
        <strain evidence="3 4">Ac7</strain>
    </source>
</reference>
<feature type="compositionally biased region" description="Low complexity" evidence="1">
    <location>
        <begin position="289"/>
        <end position="301"/>
    </location>
</feature>
<dbReference type="AlphaFoldDB" id="A0AA96V395"/>
<evidence type="ECO:0000256" key="2">
    <source>
        <dbReference type="SAM" id="Phobius"/>
    </source>
</evidence>
<organism evidence="3 4">
    <name type="scientific">Methanolapillus millepedarum</name>
    <dbReference type="NCBI Taxonomy" id="3028296"/>
    <lineage>
        <taxon>Archaea</taxon>
        <taxon>Methanobacteriati</taxon>
        <taxon>Methanobacteriota</taxon>
        <taxon>Stenosarchaea group</taxon>
        <taxon>Methanomicrobia</taxon>
        <taxon>Methanosarcinales</taxon>
        <taxon>Methanosarcinaceae</taxon>
        <taxon>Methanolapillus</taxon>
    </lineage>
</organism>
<dbReference type="RefSeq" id="WP_338103068.1">
    <property type="nucleotide sequence ID" value="NZ_CP131060.1"/>
</dbReference>
<feature type="compositionally biased region" description="Low complexity" evidence="1">
    <location>
        <begin position="102"/>
        <end position="174"/>
    </location>
</feature>
<dbReference type="Proteomes" id="UP001303587">
    <property type="component" value="Chromosome"/>
</dbReference>
<evidence type="ECO:0000313" key="4">
    <source>
        <dbReference type="Proteomes" id="UP001303587"/>
    </source>
</evidence>
<accession>A0AA96V395</accession>